<evidence type="ECO:0000313" key="2">
    <source>
        <dbReference type="Proteomes" id="UP000216020"/>
    </source>
</evidence>
<name>A0A261RZC8_9BORD</name>
<gene>
    <name evidence="1" type="ORF">CAL29_19485</name>
</gene>
<dbReference type="Proteomes" id="UP000216020">
    <property type="component" value="Unassembled WGS sequence"/>
</dbReference>
<evidence type="ECO:0008006" key="3">
    <source>
        <dbReference type="Google" id="ProtNLM"/>
    </source>
</evidence>
<dbReference type="AlphaFoldDB" id="A0A261RZC8"/>
<dbReference type="RefSeq" id="WP_094854674.1">
    <property type="nucleotide sequence ID" value="NZ_NEVM01000005.1"/>
</dbReference>
<proteinExistence type="predicted"/>
<reference evidence="2" key="1">
    <citation type="submission" date="2017-05" db="EMBL/GenBank/DDBJ databases">
        <title>Complete and WGS of Bordetella genogroups.</title>
        <authorList>
            <person name="Spilker T."/>
            <person name="Lipuma J."/>
        </authorList>
    </citation>
    <scope>NUCLEOTIDE SEQUENCE [LARGE SCALE GENOMIC DNA]</scope>
    <source>
        <strain evidence="2">AU16122</strain>
    </source>
</reference>
<organism evidence="1 2">
    <name type="scientific">Bordetella genomosp. 10</name>
    <dbReference type="NCBI Taxonomy" id="1416804"/>
    <lineage>
        <taxon>Bacteria</taxon>
        <taxon>Pseudomonadati</taxon>
        <taxon>Pseudomonadota</taxon>
        <taxon>Betaproteobacteria</taxon>
        <taxon>Burkholderiales</taxon>
        <taxon>Alcaligenaceae</taxon>
        <taxon>Bordetella</taxon>
    </lineage>
</organism>
<protein>
    <recommendedName>
        <fullName evidence="3">Prepilin</fullName>
    </recommendedName>
</protein>
<keyword evidence="2" id="KW-1185">Reference proteome</keyword>
<sequence length="351" mass="35934">MGPLSRRSHRQGGYLMFELAFVLAVACLAAVWGADAWRREADAAAGRAAGAWLLEIRGALARMLARHRDDLAQGVPPRDAQGGPAYADPHAPRLEELIRHGHLPSGFPTAAPGGMRVAMRILRDPACPAEGCRLDALAYSVAPAGALNDAAGAQGDPAIVAEILAAAGGYGGHVDARASDRLRGPNFHFANPLAPGMGRLAAGTVAVWAGLDLAGTWPYLRLGDRRNPDFQGDVGAAGAMHAAGRLSTDGHLLVGAVARMGASCAPDGLMARAQDGASLSCVDGRWSTPGGFGGAFSVDSRFGCRTAALASTANPRTGDCSCPAGHAAIQVSRESDGGDDGASTRGYVCVR</sequence>
<comment type="caution">
    <text evidence="1">The sequence shown here is derived from an EMBL/GenBank/DDBJ whole genome shotgun (WGS) entry which is preliminary data.</text>
</comment>
<evidence type="ECO:0000313" key="1">
    <source>
        <dbReference type="EMBL" id="OZI30241.1"/>
    </source>
</evidence>
<dbReference type="OrthoDB" id="8900503at2"/>
<dbReference type="EMBL" id="NEVM01000005">
    <property type="protein sequence ID" value="OZI30241.1"/>
    <property type="molecule type" value="Genomic_DNA"/>
</dbReference>
<accession>A0A261RZC8</accession>